<evidence type="ECO:0000313" key="4">
    <source>
        <dbReference type="EMBL" id="CAJ0866415.1"/>
    </source>
</evidence>
<dbReference type="Pfam" id="PF01812">
    <property type="entry name" value="5-FTHF_cyc-lig"/>
    <property type="match status" value="1"/>
</dbReference>
<dbReference type="GO" id="GO:0035999">
    <property type="term" value="P:tetrahydrofolate interconversion"/>
    <property type="evidence" value="ECO:0007669"/>
    <property type="project" value="TreeGrafter"/>
</dbReference>
<accession>A0AA48M2T3</accession>
<dbReference type="NCBIfam" id="TIGR02727">
    <property type="entry name" value="MTHFS_bact"/>
    <property type="match status" value="1"/>
</dbReference>
<protein>
    <submittedName>
        <fullName evidence="4">5-formyltetrahydrofolate cyclo-ligase</fullName>
        <ecNumber evidence="4">6.3.3.2</ecNumber>
    </submittedName>
</protein>
<evidence type="ECO:0000256" key="3">
    <source>
        <dbReference type="ARBA" id="ARBA00022840"/>
    </source>
</evidence>
<dbReference type="GO" id="GO:0030272">
    <property type="term" value="F:5-formyltetrahydrofolate cyclo-ligase activity"/>
    <property type="evidence" value="ECO:0007669"/>
    <property type="project" value="UniProtKB-EC"/>
</dbReference>
<dbReference type="InterPro" id="IPR002698">
    <property type="entry name" value="FTHF_cligase"/>
</dbReference>
<reference evidence="4" key="1">
    <citation type="submission" date="2023-07" db="EMBL/GenBank/DDBJ databases">
        <authorList>
            <person name="Pelsma A.J. K."/>
        </authorList>
    </citation>
    <scope>NUCLEOTIDE SEQUENCE</scope>
</reference>
<keyword evidence="4" id="KW-0436">Ligase</keyword>
<dbReference type="PANTHER" id="PTHR23407:SF1">
    <property type="entry name" value="5-FORMYLTETRAHYDROFOLATE CYCLO-LIGASE"/>
    <property type="match status" value="1"/>
</dbReference>
<comment type="similarity">
    <text evidence="1">Belongs to the 5-formyltetrahydrofolate cyclo-ligase family.</text>
</comment>
<keyword evidence="3" id="KW-0067">ATP-binding</keyword>
<name>A0AA48M2T3_9ZZZZ</name>
<keyword evidence="2" id="KW-0547">Nucleotide-binding</keyword>
<organism evidence="4">
    <name type="scientific">freshwater sediment metagenome</name>
    <dbReference type="NCBI Taxonomy" id="556182"/>
    <lineage>
        <taxon>unclassified sequences</taxon>
        <taxon>metagenomes</taxon>
        <taxon>ecological metagenomes</taxon>
    </lineage>
</organism>
<dbReference type="PANTHER" id="PTHR23407">
    <property type="entry name" value="ATPASE INHIBITOR/5-FORMYLTETRAHYDROFOLATE CYCLO-LIGASE"/>
    <property type="match status" value="1"/>
</dbReference>
<dbReference type="AlphaFoldDB" id="A0AA48M2T3"/>
<sequence>MWPALFLLLSGLLSMTDPKTDLRRHSLARRDLVSPHEAHEAASVVARWGLQLVEELAAQAGLASPVVSVYWPIRSELNTRPLIEALAARGVRVTLPVMHKVRHPLIFRDFAPGDDLVKGPYGLSEPAEEKTAREPDIVFSPLAAFDRRGVRLGYGGGIYDATLSELRAKKKVTAIGVAYSCQETDHVPTEPHDQRLDFLMTERETISFPAP</sequence>
<gene>
    <name evidence="4" type="primary">MTHFS</name>
    <name evidence="4" type="ORF">AMST5_01857</name>
</gene>
<evidence type="ECO:0000256" key="1">
    <source>
        <dbReference type="ARBA" id="ARBA00010638"/>
    </source>
</evidence>
<dbReference type="Gene3D" id="3.40.50.10420">
    <property type="entry name" value="NagB/RpiA/CoA transferase-like"/>
    <property type="match status" value="1"/>
</dbReference>
<evidence type="ECO:0000256" key="2">
    <source>
        <dbReference type="ARBA" id="ARBA00022741"/>
    </source>
</evidence>
<dbReference type="GO" id="GO:0009396">
    <property type="term" value="P:folic acid-containing compound biosynthetic process"/>
    <property type="evidence" value="ECO:0007669"/>
    <property type="project" value="TreeGrafter"/>
</dbReference>
<proteinExistence type="inferred from homology"/>
<dbReference type="PIRSF" id="PIRSF006806">
    <property type="entry name" value="FTHF_cligase"/>
    <property type="match status" value="1"/>
</dbReference>
<dbReference type="EMBL" id="OY288114">
    <property type="protein sequence ID" value="CAJ0866415.1"/>
    <property type="molecule type" value="Genomic_DNA"/>
</dbReference>
<dbReference type="InterPro" id="IPR024185">
    <property type="entry name" value="FTHF_cligase-like_sf"/>
</dbReference>
<dbReference type="SUPFAM" id="SSF100950">
    <property type="entry name" value="NagB/RpiA/CoA transferase-like"/>
    <property type="match status" value="1"/>
</dbReference>
<dbReference type="GO" id="GO:0005524">
    <property type="term" value="F:ATP binding"/>
    <property type="evidence" value="ECO:0007669"/>
    <property type="project" value="UniProtKB-KW"/>
</dbReference>
<dbReference type="EC" id="6.3.3.2" evidence="4"/>
<dbReference type="InterPro" id="IPR037171">
    <property type="entry name" value="NagB/RpiA_transferase-like"/>
</dbReference>